<dbReference type="InterPro" id="IPR052426">
    <property type="entry name" value="Plant_dev_regulator"/>
</dbReference>
<dbReference type="AlphaFoldDB" id="A0AAN9PKN1"/>
<evidence type="ECO:0000256" key="3">
    <source>
        <dbReference type="ARBA" id="ARBA00022771"/>
    </source>
</evidence>
<evidence type="ECO:0000256" key="8">
    <source>
        <dbReference type="PROSITE-ProRule" id="PRU00042"/>
    </source>
</evidence>
<evidence type="ECO:0000313" key="10">
    <source>
        <dbReference type="EMBL" id="KAK7300752.1"/>
    </source>
</evidence>
<evidence type="ECO:0000313" key="11">
    <source>
        <dbReference type="Proteomes" id="UP001359559"/>
    </source>
</evidence>
<keyword evidence="6" id="KW-0804">Transcription</keyword>
<dbReference type="Pfam" id="PF13912">
    <property type="entry name" value="zf-C2H2_6"/>
    <property type="match status" value="1"/>
</dbReference>
<dbReference type="PROSITE" id="PS00028">
    <property type="entry name" value="ZINC_FINGER_C2H2_1"/>
    <property type="match status" value="1"/>
</dbReference>
<proteinExistence type="predicted"/>
<evidence type="ECO:0000256" key="4">
    <source>
        <dbReference type="ARBA" id="ARBA00022833"/>
    </source>
</evidence>
<organism evidence="10 11">
    <name type="scientific">Clitoria ternatea</name>
    <name type="common">Butterfly pea</name>
    <dbReference type="NCBI Taxonomy" id="43366"/>
    <lineage>
        <taxon>Eukaryota</taxon>
        <taxon>Viridiplantae</taxon>
        <taxon>Streptophyta</taxon>
        <taxon>Embryophyta</taxon>
        <taxon>Tracheophyta</taxon>
        <taxon>Spermatophyta</taxon>
        <taxon>Magnoliopsida</taxon>
        <taxon>eudicotyledons</taxon>
        <taxon>Gunneridae</taxon>
        <taxon>Pentapetalae</taxon>
        <taxon>rosids</taxon>
        <taxon>fabids</taxon>
        <taxon>Fabales</taxon>
        <taxon>Fabaceae</taxon>
        <taxon>Papilionoideae</taxon>
        <taxon>50 kb inversion clade</taxon>
        <taxon>NPAAA clade</taxon>
        <taxon>indigoferoid/millettioid clade</taxon>
        <taxon>Phaseoleae</taxon>
        <taxon>Clitoria</taxon>
    </lineage>
</organism>
<dbReference type="PANTHER" id="PTHR45801">
    <property type="entry name" value="OS07G0101800 PROTEIN"/>
    <property type="match status" value="1"/>
</dbReference>
<evidence type="ECO:0000256" key="1">
    <source>
        <dbReference type="ARBA" id="ARBA00004123"/>
    </source>
</evidence>
<keyword evidence="4" id="KW-0862">Zinc</keyword>
<evidence type="ECO:0000256" key="2">
    <source>
        <dbReference type="ARBA" id="ARBA00022723"/>
    </source>
</evidence>
<gene>
    <name evidence="10" type="ORF">RJT34_11601</name>
</gene>
<evidence type="ECO:0000256" key="5">
    <source>
        <dbReference type="ARBA" id="ARBA00023015"/>
    </source>
</evidence>
<dbReference type="EMBL" id="JAYKXN010000003">
    <property type="protein sequence ID" value="KAK7300752.1"/>
    <property type="molecule type" value="Genomic_DNA"/>
</dbReference>
<keyword evidence="7" id="KW-0539">Nucleus</keyword>
<keyword evidence="11" id="KW-1185">Reference proteome</keyword>
<reference evidence="10 11" key="1">
    <citation type="submission" date="2024-01" db="EMBL/GenBank/DDBJ databases">
        <title>The genomes of 5 underutilized Papilionoideae crops provide insights into root nodulation and disease resistance.</title>
        <authorList>
            <person name="Yuan L."/>
        </authorList>
    </citation>
    <scope>NUCLEOTIDE SEQUENCE [LARGE SCALE GENOMIC DNA]</scope>
    <source>
        <strain evidence="10">LY-2023</strain>
        <tissue evidence="10">Leaf</tissue>
    </source>
</reference>
<dbReference type="InterPro" id="IPR036236">
    <property type="entry name" value="Znf_C2H2_sf"/>
</dbReference>
<evidence type="ECO:0000256" key="6">
    <source>
        <dbReference type="ARBA" id="ARBA00023163"/>
    </source>
</evidence>
<name>A0AAN9PKN1_CLITE</name>
<accession>A0AAN9PKN1</accession>
<dbReference type="SMART" id="SM00355">
    <property type="entry name" value="ZnF_C2H2"/>
    <property type="match status" value="1"/>
</dbReference>
<sequence>MYVKREQILKSHLEAPVVDYKNKNRNYSSWEERAFAEDAARVLGGSIWPPRSYSCTFCKREFRSAQALGGHMNIHRRDRARLKQNLSPHDNNYDHQYPPLDNHHKNYYSKSLLYNHYHPSAAEISTQIDCCLSAYSSPATTITTTRVSANTSPCSVILEQNYKGCPNSEPEEEGVINARENYNPDGLLGGCNGNHVETSLSVGLTSMFGQKSSPKVLPCGDSKANKISCKRLKTTISSLPLFLKPCSNDKVLAFQPAESVLGLNHGLMEDLDLELRLGKQQKVK</sequence>
<keyword evidence="2" id="KW-0479">Metal-binding</keyword>
<dbReference type="GO" id="GO:0005634">
    <property type="term" value="C:nucleus"/>
    <property type="evidence" value="ECO:0007669"/>
    <property type="project" value="UniProtKB-SubCell"/>
</dbReference>
<evidence type="ECO:0000256" key="7">
    <source>
        <dbReference type="ARBA" id="ARBA00023242"/>
    </source>
</evidence>
<dbReference type="Proteomes" id="UP001359559">
    <property type="component" value="Unassembled WGS sequence"/>
</dbReference>
<dbReference type="PANTHER" id="PTHR45801:SF119">
    <property type="entry name" value="ZINC FINGER PROTEIN 10-LIKE"/>
    <property type="match status" value="1"/>
</dbReference>
<feature type="domain" description="C2H2-type" evidence="9">
    <location>
        <begin position="53"/>
        <end position="80"/>
    </location>
</feature>
<comment type="caution">
    <text evidence="10">The sequence shown here is derived from an EMBL/GenBank/DDBJ whole genome shotgun (WGS) entry which is preliminary data.</text>
</comment>
<keyword evidence="5" id="KW-0805">Transcription regulation</keyword>
<dbReference type="SUPFAM" id="SSF57667">
    <property type="entry name" value="beta-beta-alpha zinc fingers"/>
    <property type="match status" value="1"/>
</dbReference>
<dbReference type="PROSITE" id="PS50157">
    <property type="entry name" value="ZINC_FINGER_C2H2_2"/>
    <property type="match status" value="1"/>
</dbReference>
<keyword evidence="3 8" id="KW-0863">Zinc-finger</keyword>
<dbReference type="InterPro" id="IPR013087">
    <property type="entry name" value="Znf_C2H2_type"/>
</dbReference>
<evidence type="ECO:0000259" key="9">
    <source>
        <dbReference type="PROSITE" id="PS50157"/>
    </source>
</evidence>
<protein>
    <recommendedName>
        <fullName evidence="9">C2H2-type domain-containing protein</fullName>
    </recommendedName>
</protein>
<dbReference type="GO" id="GO:0008270">
    <property type="term" value="F:zinc ion binding"/>
    <property type="evidence" value="ECO:0007669"/>
    <property type="project" value="UniProtKB-KW"/>
</dbReference>
<comment type="subcellular location">
    <subcellularLocation>
        <location evidence="1">Nucleus</location>
    </subcellularLocation>
</comment>
<dbReference type="Gene3D" id="3.30.160.60">
    <property type="entry name" value="Classic Zinc Finger"/>
    <property type="match status" value="1"/>
</dbReference>